<feature type="transmembrane region" description="Helical" evidence="7">
    <location>
        <begin position="182"/>
        <end position="204"/>
    </location>
</feature>
<reference evidence="9" key="1">
    <citation type="submission" date="2022-07" db="EMBL/GenBank/DDBJ databases">
        <title>Genome Sequence of Xylaria arbuscula.</title>
        <authorList>
            <person name="Buettner E."/>
        </authorList>
    </citation>
    <scope>NUCLEOTIDE SEQUENCE</scope>
    <source>
        <strain evidence="9">VT107</strain>
    </source>
</reference>
<dbReference type="EMBL" id="JANPWZ010000033">
    <property type="protein sequence ID" value="KAJ3580056.1"/>
    <property type="molecule type" value="Genomic_DNA"/>
</dbReference>
<proteinExistence type="inferred from homology"/>
<evidence type="ECO:0000256" key="6">
    <source>
        <dbReference type="SAM" id="MobiDB-lite"/>
    </source>
</evidence>
<keyword evidence="2 7" id="KW-0812">Transmembrane</keyword>
<feature type="compositionally biased region" description="Polar residues" evidence="6">
    <location>
        <begin position="539"/>
        <end position="551"/>
    </location>
</feature>
<comment type="subcellular location">
    <subcellularLocation>
        <location evidence="1">Membrane</location>
        <topology evidence="1">Multi-pass membrane protein</topology>
    </subcellularLocation>
</comment>
<feature type="compositionally biased region" description="Basic and acidic residues" evidence="6">
    <location>
        <begin position="352"/>
        <end position="362"/>
    </location>
</feature>
<protein>
    <recommendedName>
        <fullName evidence="8">Rhodopsin domain-containing protein</fullName>
    </recommendedName>
</protein>
<feature type="region of interest" description="Disordered" evidence="6">
    <location>
        <begin position="1"/>
        <end position="20"/>
    </location>
</feature>
<sequence>MAPNSPSTLNTPSTPASPSTTTLGTLGLSGALAIWFCNGLIIQLILGRLSLRFIHSRRRNRNRSRNPNTNPNGHHSTFSSSFSAFTAGDYWVLLALIIHEVRVVGDYYMNKYGTPLNVSMDSLLSQVTKIPLTTSEQDGLVLAGKFMVVSRIAIVVVLWSLKMSTLDTLSAFLPQTIQGKELCIRFMFVILAATFLASFLTIFAECKPFQLNWTLFPDVAKCSFDVKWIVAYEICNIITDTMLLFLPFLLVLGSPAPRWNKAQLPFARLIGMLVFVLGVALIAVEIVRLVEGLQLTNMLLNRIIWGSIEAVLATVVATWPNILLQLEFEQQQGPSRQGEDMEMRPLSVPSRPNEEIRHEENRAPQQAAEIDDGAQPPNEPPRENTPASKEMDQEHTRRRPATWNPMQNEVIGSILDVMLSEAKNRDSWPRRASAIRDSIRVSRSMSKSSLRTHSSEGNLQDVLRGWIELEDTDAGSVFQARCSPTPDIPEYNKSAEILVAREVEARRERESGQRPRLITIPKRAKLKYPAEGLSRLSVTRETMGDGSQSAENVLDSLAY</sequence>
<gene>
    <name evidence="9" type="ORF">NPX13_g505</name>
</gene>
<dbReference type="GO" id="GO:0016020">
    <property type="term" value="C:membrane"/>
    <property type="evidence" value="ECO:0007669"/>
    <property type="project" value="UniProtKB-SubCell"/>
</dbReference>
<keyword evidence="4 7" id="KW-0472">Membrane</keyword>
<feature type="region of interest" description="Disordered" evidence="6">
    <location>
        <begin position="333"/>
        <end position="405"/>
    </location>
</feature>
<dbReference type="InterPro" id="IPR052337">
    <property type="entry name" value="SAT4-like"/>
</dbReference>
<evidence type="ECO:0000256" key="5">
    <source>
        <dbReference type="ARBA" id="ARBA00038359"/>
    </source>
</evidence>
<evidence type="ECO:0000256" key="2">
    <source>
        <dbReference type="ARBA" id="ARBA00022692"/>
    </source>
</evidence>
<evidence type="ECO:0000259" key="8">
    <source>
        <dbReference type="Pfam" id="PF20684"/>
    </source>
</evidence>
<dbReference type="InterPro" id="IPR049326">
    <property type="entry name" value="Rhodopsin_dom_fungi"/>
</dbReference>
<name>A0A9W8NNT8_9PEZI</name>
<dbReference type="Pfam" id="PF20684">
    <property type="entry name" value="Fung_rhodopsin"/>
    <property type="match status" value="1"/>
</dbReference>
<organism evidence="9 10">
    <name type="scientific">Xylaria arbuscula</name>
    <dbReference type="NCBI Taxonomy" id="114810"/>
    <lineage>
        <taxon>Eukaryota</taxon>
        <taxon>Fungi</taxon>
        <taxon>Dikarya</taxon>
        <taxon>Ascomycota</taxon>
        <taxon>Pezizomycotina</taxon>
        <taxon>Sordariomycetes</taxon>
        <taxon>Xylariomycetidae</taxon>
        <taxon>Xylariales</taxon>
        <taxon>Xylariaceae</taxon>
        <taxon>Xylaria</taxon>
    </lineage>
</organism>
<dbReference type="PANTHER" id="PTHR33048">
    <property type="entry name" value="PTH11-LIKE INTEGRAL MEMBRANE PROTEIN (AFU_ORTHOLOGUE AFUA_5G11245)"/>
    <property type="match status" value="1"/>
</dbReference>
<feature type="transmembrane region" description="Helical" evidence="7">
    <location>
        <begin position="140"/>
        <end position="161"/>
    </location>
</feature>
<keyword evidence="3 7" id="KW-1133">Transmembrane helix</keyword>
<dbReference type="Proteomes" id="UP001148614">
    <property type="component" value="Unassembled WGS sequence"/>
</dbReference>
<comment type="caution">
    <text evidence="9">The sequence shown here is derived from an EMBL/GenBank/DDBJ whole genome shotgun (WGS) entry which is preliminary data.</text>
</comment>
<comment type="similarity">
    <text evidence="5">Belongs to the SAT4 family.</text>
</comment>
<evidence type="ECO:0000313" key="9">
    <source>
        <dbReference type="EMBL" id="KAJ3580056.1"/>
    </source>
</evidence>
<keyword evidence="10" id="KW-1185">Reference proteome</keyword>
<dbReference type="PANTHER" id="PTHR33048:SF166">
    <property type="entry name" value="PTH11-LIKE INTEGRAL MEMBRANE PROTEIN"/>
    <property type="match status" value="1"/>
</dbReference>
<evidence type="ECO:0000256" key="7">
    <source>
        <dbReference type="SAM" id="Phobius"/>
    </source>
</evidence>
<feature type="transmembrane region" description="Helical" evidence="7">
    <location>
        <begin position="32"/>
        <end position="54"/>
    </location>
</feature>
<feature type="transmembrane region" description="Helical" evidence="7">
    <location>
        <begin position="75"/>
        <end position="98"/>
    </location>
</feature>
<accession>A0A9W8NNT8</accession>
<feature type="transmembrane region" description="Helical" evidence="7">
    <location>
        <begin position="264"/>
        <end position="283"/>
    </location>
</feature>
<feature type="region of interest" description="Disordered" evidence="6">
    <location>
        <begin position="539"/>
        <end position="559"/>
    </location>
</feature>
<dbReference type="AlphaFoldDB" id="A0A9W8NNT8"/>
<evidence type="ECO:0000256" key="3">
    <source>
        <dbReference type="ARBA" id="ARBA00022989"/>
    </source>
</evidence>
<feature type="domain" description="Rhodopsin" evidence="8">
    <location>
        <begin position="85"/>
        <end position="322"/>
    </location>
</feature>
<evidence type="ECO:0000256" key="4">
    <source>
        <dbReference type="ARBA" id="ARBA00023136"/>
    </source>
</evidence>
<feature type="transmembrane region" description="Helical" evidence="7">
    <location>
        <begin position="229"/>
        <end position="252"/>
    </location>
</feature>
<dbReference type="VEuPathDB" id="FungiDB:F4678DRAFT_295814"/>
<evidence type="ECO:0000256" key="1">
    <source>
        <dbReference type="ARBA" id="ARBA00004141"/>
    </source>
</evidence>
<evidence type="ECO:0000313" key="10">
    <source>
        <dbReference type="Proteomes" id="UP001148614"/>
    </source>
</evidence>